<dbReference type="Pfam" id="PF06693">
    <property type="entry name" value="DUF1190"/>
    <property type="match status" value="1"/>
</dbReference>
<organism evidence="1 2">
    <name type="scientific">Neptunomonas marina</name>
    <dbReference type="NCBI Taxonomy" id="1815562"/>
    <lineage>
        <taxon>Bacteria</taxon>
        <taxon>Pseudomonadati</taxon>
        <taxon>Pseudomonadota</taxon>
        <taxon>Gammaproteobacteria</taxon>
        <taxon>Oceanospirillales</taxon>
        <taxon>Oceanospirillaceae</taxon>
        <taxon>Neptunomonas</taxon>
    </lineage>
</organism>
<reference evidence="1 2" key="1">
    <citation type="submission" date="2019-01" db="EMBL/GenBank/DDBJ databases">
        <authorList>
            <person name="Chen W.-M."/>
        </authorList>
    </citation>
    <scope>NUCLEOTIDE SEQUENCE [LARGE SCALE GENOMIC DNA]</scope>
    <source>
        <strain evidence="1 2">HPM-16</strain>
    </source>
</reference>
<gene>
    <name evidence="1" type="ORF">EOE65_16610</name>
</gene>
<dbReference type="EMBL" id="SACQ01000010">
    <property type="protein sequence ID" value="RVU29390.1"/>
    <property type="molecule type" value="Genomic_DNA"/>
</dbReference>
<protein>
    <submittedName>
        <fullName evidence="1">DUF1190 domain-containing protein</fullName>
    </submittedName>
</protein>
<keyword evidence="2" id="KW-1185">Reference proteome</keyword>
<name>A0A437Q4G0_9GAMM</name>
<comment type="caution">
    <text evidence="1">The sequence shown here is derived from an EMBL/GenBank/DDBJ whole genome shotgun (WGS) entry which is preliminary data.</text>
</comment>
<accession>A0A437Q4G0</accession>
<dbReference type="Proteomes" id="UP000282818">
    <property type="component" value="Unassembled WGS sequence"/>
</dbReference>
<evidence type="ECO:0000313" key="1">
    <source>
        <dbReference type="EMBL" id="RVU29390.1"/>
    </source>
</evidence>
<evidence type="ECO:0000313" key="2">
    <source>
        <dbReference type="Proteomes" id="UP000282818"/>
    </source>
</evidence>
<dbReference type="AlphaFoldDB" id="A0A437Q4G0"/>
<dbReference type="InterPro" id="IPR009576">
    <property type="entry name" value="Biofilm_formation_YgiB"/>
</dbReference>
<sequence length="204" mass="22742">MMERRVKRSQTIDLGRMRKQFLPATKPLSVAIAAASLAGCSDDQEVFVVSSVYDCINQTNWDMATCEAAYQKAMEESEYSEPRFATRQDCEAEFGFNSCNEEFNGYSPDMVGFLVEEGIDEVGDLIAYNTLYRYKGRHKSLRGYVLADGTPVLNQRGRYFVNKKALLTPKIRKANTKTLSRGGFGRQAVAKVAAARSASRSWGG</sequence>
<proteinExistence type="predicted"/>